<dbReference type="OrthoDB" id="5480566at2"/>
<dbReference type="PATRIC" id="fig|645517.4.peg.666"/>
<dbReference type="Gene3D" id="3.90.226.10">
    <property type="entry name" value="2-enoyl-CoA Hydratase, Chain A, domain 1"/>
    <property type="match status" value="1"/>
</dbReference>
<feature type="domain" description="Tail specific protease" evidence="2">
    <location>
        <begin position="279"/>
        <end position="490"/>
    </location>
</feature>
<keyword evidence="1" id="KW-0732">Signal</keyword>
<evidence type="ECO:0000259" key="2">
    <source>
        <dbReference type="Pfam" id="PF03572"/>
    </source>
</evidence>
<dbReference type="GO" id="GO:0007165">
    <property type="term" value="P:signal transduction"/>
    <property type="evidence" value="ECO:0007669"/>
    <property type="project" value="TreeGrafter"/>
</dbReference>
<sequence length="674" mass="72100">MRMMKNTVPGRSYTKSRIAAATLAALGTGALALGAAPAPTFAATAHAQPQEAMLTAEQVARDVGIARSAYARIHPGYTRYTSAADMDAAWDSIIDRARADGGMSLGDFYLALNRTLALIRCDHTKAELPKALAAQRAERPPYLPLRWTWLDGRALVANAAPGTGLQRGDEILSVDGRPIAAMVAEITPYLPIDGYTEWSRRGAISQSREYQGGGLDHFGSLLWDYEPQARLEVRGTGGRVREISVQRTDYDGWLALAAPEEGAANFPDAIRFEELDARTAYLAVDSFVNYRNPADPEAILDPVFEALAQGGQDTLILDLRKNGGGSNDATYGLMSYLLAESYTPMKDVRVATIELDDLRPYLTSWEPQALEPDPRAFTANDDGTLSLLPGLVEGTREIEPQELAFGGRLIVLIGDANSSASTNLIAGLKANDRATFIGSPTGGSAQGVTAGILFMVKLPESGIAARLPVLFQYNNVPAFETGLGVAPDIAAPMTAQAFLSGGDPALEAALQLAAIPFTAGTAPAEAAPQGEIAPLSLAQFEPAMGAGWTGELTYTDYGSGKLVSIPTRMELSARGKRTVRYAIAYPGESSANSSDSWKIGKDGQSFAGMPLTSRSAPGVQPLQFVTQAMGEDAGRPALIRMTYRLGASEIVIEKQVRFQPEEPWLLRSRYSYSR</sequence>
<dbReference type="GO" id="GO:0004175">
    <property type="term" value="F:endopeptidase activity"/>
    <property type="evidence" value="ECO:0007669"/>
    <property type="project" value="TreeGrafter"/>
</dbReference>
<dbReference type="SUPFAM" id="SSF52096">
    <property type="entry name" value="ClpP/crotonase"/>
    <property type="match status" value="1"/>
</dbReference>
<dbReference type="Pfam" id="PF03572">
    <property type="entry name" value="Peptidase_S41"/>
    <property type="match status" value="1"/>
</dbReference>
<dbReference type="InterPro" id="IPR029045">
    <property type="entry name" value="ClpP/crotonase-like_dom_sf"/>
</dbReference>
<dbReference type="KEGG" id="anh:A6F65_00664"/>
<dbReference type="InterPro" id="IPR005151">
    <property type="entry name" value="Tail-specific_protease"/>
</dbReference>
<name>A0A1C7D666_9SPHN</name>
<proteinExistence type="predicted"/>
<accession>A0A1C7D666</accession>
<evidence type="ECO:0000313" key="4">
    <source>
        <dbReference type="Proteomes" id="UP000092698"/>
    </source>
</evidence>
<feature type="signal peptide" evidence="1">
    <location>
        <begin position="1"/>
        <end position="42"/>
    </location>
</feature>
<dbReference type="GO" id="GO:0006508">
    <property type="term" value="P:proteolysis"/>
    <property type="evidence" value="ECO:0007669"/>
    <property type="project" value="InterPro"/>
</dbReference>
<feature type="chain" id="PRO_5008884298" evidence="1">
    <location>
        <begin position="43"/>
        <end position="674"/>
    </location>
</feature>
<gene>
    <name evidence="3" type="ORF">A6F65_00664</name>
</gene>
<evidence type="ECO:0000256" key="1">
    <source>
        <dbReference type="SAM" id="SignalP"/>
    </source>
</evidence>
<protein>
    <submittedName>
        <fullName evidence="3">Peptidase family S41</fullName>
    </submittedName>
</protein>
<evidence type="ECO:0000313" key="3">
    <source>
        <dbReference type="EMBL" id="ANU06986.1"/>
    </source>
</evidence>
<reference evidence="3 4" key="1">
    <citation type="submission" date="2016-07" db="EMBL/GenBank/DDBJ databases">
        <title>Complete genome sequence of Altererythrobacter namhicola JCM 16345T, containing esterase-encoding genes.</title>
        <authorList>
            <person name="Cheng H."/>
            <person name="Wu Y.-H."/>
            <person name="Jian S.-L."/>
            <person name="Huo Y.-Y."/>
            <person name="Wang C.-S."/>
            <person name="Xu X.-W."/>
        </authorList>
    </citation>
    <scope>NUCLEOTIDE SEQUENCE [LARGE SCALE GENOMIC DNA]</scope>
    <source>
        <strain evidence="3 4">JCM 16345</strain>
    </source>
</reference>
<dbReference type="EMBL" id="CP016545">
    <property type="protein sequence ID" value="ANU06986.1"/>
    <property type="molecule type" value="Genomic_DNA"/>
</dbReference>
<dbReference type="STRING" id="645517.A6F65_00664"/>
<dbReference type="AlphaFoldDB" id="A0A1C7D666"/>
<dbReference type="Proteomes" id="UP000092698">
    <property type="component" value="Chromosome"/>
</dbReference>
<dbReference type="GO" id="GO:0008236">
    <property type="term" value="F:serine-type peptidase activity"/>
    <property type="evidence" value="ECO:0007669"/>
    <property type="project" value="InterPro"/>
</dbReference>
<dbReference type="GO" id="GO:0030288">
    <property type="term" value="C:outer membrane-bounded periplasmic space"/>
    <property type="evidence" value="ECO:0007669"/>
    <property type="project" value="TreeGrafter"/>
</dbReference>
<organism evidence="3 4">
    <name type="scientific">Paraurantiacibacter namhicola</name>
    <dbReference type="NCBI Taxonomy" id="645517"/>
    <lineage>
        <taxon>Bacteria</taxon>
        <taxon>Pseudomonadati</taxon>
        <taxon>Pseudomonadota</taxon>
        <taxon>Alphaproteobacteria</taxon>
        <taxon>Sphingomonadales</taxon>
        <taxon>Erythrobacteraceae</taxon>
        <taxon>Paraurantiacibacter</taxon>
    </lineage>
</organism>
<keyword evidence="4" id="KW-1185">Reference proteome</keyword>
<dbReference type="PANTHER" id="PTHR32060">
    <property type="entry name" value="TAIL-SPECIFIC PROTEASE"/>
    <property type="match status" value="1"/>
</dbReference>
<dbReference type="PANTHER" id="PTHR32060:SF30">
    <property type="entry name" value="CARBOXY-TERMINAL PROCESSING PROTEASE CTPA"/>
    <property type="match status" value="1"/>
</dbReference>